<accession>A0A7R8XF40</accession>
<dbReference type="PROSITE" id="PS50240">
    <property type="entry name" value="TRYPSIN_DOM"/>
    <property type="match status" value="1"/>
</dbReference>
<dbReference type="Proteomes" id="UP000677054">
    <property type="component" value="Unassembled WGS sequence"/>
</dbReference>
<keyword evidence="4" id="KW-1185">Reference proteome</keyword>
<gene>
    <name evidence="3" type="ORF">DSTB1V02_LOCUS8538</name>
</gene>
<dbReference type="GO" id="GO:0006508">
    <property type="term" value="P:proteolysis"/>
    <property type="evidence" value="ECO:0007669"/>
    <property type="project" value="InterPro"/>
</dbReference>
<dbReference type="Gene3D" id="2.40.10.10">
    <property type="entry name" value="Trypsin-like serine proteases"/>
    <property type="match status" value="1"/>
</dbReference>
<proteinExistence type="predicted"/>
<dbReference type="PANTHER" id="PTHR24253:SF153">
    <property type="entry name" value="SERINE PROTEASE HEPSIN"/>
    <property type="match status" value="1"/>
</dbReference>
<dbReference type="PANTHER" id="PTHR24253">
    <property type="entry name" value="TRANSMEMBRANE PROTEASE SERINE"/>
    <property type="match status" value="1"/>
</dbReference>
<dbReference type="EMBL" id="LR901485">
    <property type="protein sequence ID" value="CAD7248729.1"/>
    <property type="molecule type" value="Genomic_DNA"/>
</dbReference>
<sequence length="139" mass="14781">MPRFSASYVWIRHPADRSQMRTPEVVSFRLLSIYESSHKGGRASSVLQKVSVPLVGPSDCDQVPRKYKGLRTMCQNGVKGRILCAGTGGNDSCQGNSVGPLMLSPSPDSCVHTIVGIASTGVGCGNPDFPGFYTQVSSC</sequence>
<evidence type="ECO:0000256" key="1">
    <source>
        <dbReference type="ARBA" id="ARBA00023157"/>
    </source>
</evidence>
<dbReference type="AlphaFoldDB" id="A0A7R8XF40"/>
<evidence type="ECO:0000313" key="3">
    <source>
        <dbReference type="EMBL" id="CAD7248729.1"/>
    </source>
</evidence>
<keyword evidence="1" id="KW-1015">Disulfide bond</keyword>
<feature type="domain" description="Peptidase S1" evidence="2">
    <location>
        <begin position="1"/>
        <end position="139"/>
    </location>
</feature>
<dbReference type="Pfam" id="PF00089">
    <property type="entry name" value="Trypsin"/>
    <property type="match status" value="1"/>
</dbReference>
<name>A0A7R8XF40_9CRUS</name>
<organism evidence="3">
    <name type="scientific">Darwinula stevensoni</name>
    <dbReference type="NCBI Taxonomy" id="69355"/>
    <lineage>
        <taxon>Eukaryota</taxon>
        <taxon>Metazoa</taxon>
        <taxon>Ecdysozoa</taxon>
        <taxon>Arthropoda</taxon>
        <taxon>Crustacea</taxon>
        <taxon>Oligostraca</taxon>
        <taxon>Ostracoda</taxon>
        <taxon>Podocopa</taxon>
        <taxon>Podocopida</taxon>
        <taxon>Darwinulocopina</taxon>
        <taxon>Darwinuloidea</taxon>
        <taxon>Darwinulidae</taxon>
        <taxon>Darwinula</taxon>
    </lineage>
</organism>
<dbReference type="EMBL" id="CAJPEV010001968">
    <property type="protein sequence ID" value="CAG0895116.1"/>
    <property type="molecule type" value="Genomic_DNA"/>
</dbReference>
<dbReference type="InterPro" id="IPR043504">
    <property type="entry name" value="Peptidase_S1_PA_chymotrypsin"/>
</dbReference>
<evidence type="ECO:0000313" key="4">
    <source>
        <dbReference type="Proteomes" id="UP000677054"/>
    </source>
</evidence>
<reference evidence="3" key="1">
    <citation type="submission" date="2020-11" db="EMBL/GenBank/DDBJ databases">
        <authorList>
            <person name="Tran Van P."/>
        </authorList>
    </citation>
    <scope>NUCLEOTIDE SEQUENCE</scope>
</reference>
<dbReference type="OrthoDB" id="6339452at2759"/>
<dbReference type="SUPFAM" id="SSF50494">
    <property type="entry name" value="Trypsin-like serine proteases"/>
    <property type="match status" value="1"/>
</dbReference>
<protein>
    <recommendedName>
        <fullName evidence="2">Peptidase S1 domain-containing protein</fullName>
    </recommendedName>
</protein>
<dbReference type="InterPro" id="IPR009003">
    <property type="entry name" value="Peptidase_S1_PA"/>
</dbReference>
<evidence type="ECO:0000259" key="2">
    <source>
        <dbReference type="PROSITE" id="PS50240"/>
    </source>
</evidence>
<dbReference type="GO" id="GO:0004252">
    <property type="term" value="F:serine-type endopeptidase activity"/>
    <property type="evidence" value="ECO:0007669"/>
    <property type="project" value="InterPro"/>
</dbReference>
<dbReference type="InterPro" id="IPR001254">
    <property type="entry name" value="Trypsin_dom"/>
</dbReference>